<gene>
    <name evidence="3 4" type="primary">LOC101734906</name>
</gene>
<evidence type="ECO:0000313" key="2">
    <source>
        <dbReference type="Proteomes" id="UP000008143"/>
    </source>
</evidence>
<feature type="compositionally biased region" description="Polar residues" evidence="1">
    <location>
        <begin position="172"/>
        <end position="181"/>
    </location>
</feature>
<feature type="compositionally biased region" description="Basic and acidic residues" evidence="1">
    <location>
        <begin position="103"/>
        <end position="118"/>
    </location>
</feature>
<proteinExistence type="predicted"/>
<dbReference type="AGR" id="Xenbase:XB-GENE-29088135"/>
<name>A0A8J1JIL5_XENTR</name>
<dbReference type="KEGG" id="xtr:101734906"/>
<evidence type="ECO:0000256" key="1">
    <source>
        <dbReference type="SAM" id="MobiDB-lite"/>
    </source>
</evidence>
<evidence type="ECO:0000313" key="3">
    <source>
        <dbReference type="RefSeq" id="XP_031757709.1"/>
    </source>
</evidence>
<keyword evidence="2" id="KW-1185">Reference proteome</keyword>
<reference evidence="3" key="1">
    <citation type="submission" date="2025-08" db="UniProtKB">
        <authorList>
            <consortium name="RefSeq"/>
        </authorList>
    </citation>
    <scope>IDENTIFICATION</scope>
    <source>
        <strain evidence="3">Nigerian</strain>
        <tissue evidence="3">Liver and blood</tissue>
    </source>
</reference>
<dbReference type="RefSeq" id="XP_031757709.1">
    <property type="nucleotide sequence ID" value="XM_031901849.1"/>
</dbReference>
<feature type="compositionally biased region" description="Polar residues" evidence="1">
    <location>
        <begin position="36"/>
        <end position="51"/>
    </location>
</feature>
<protein>
    <submittedName>
        <fullName evidence="3">Uncharacterized protein LOC101734906</fullName>
    </submittedName>
</protein>
<dbReference type="AlphaFoldDB" id="A0A8J1JIL5"/>
<feature type="compositionally biased region" description="Acidic residues" evidence="1">
    <location>
        <begin position="53"/>
        <end position="65"/>
    </location>
</feature>
<dbReference type="Proteomes" id="UP000008143">
    <property type="component" value="Chromosome 5"/>
</dbReference>
<evidence type="ECO:0000313" key="4">
    <source>
        <dbReference type="Xenbase" id="XB-GENE-29088135"/>
    </source>
</evidence>
<feature type="compositionally biased region" description="Polar residues" evidence="1">
    <location>
        <begin position="119"/>
        <end position="141"/>
    </location>
</feature>
<dbReference type="Xenbase" id="XB-GENE-29088135">
    <property type="gene designation" value="LOC101734906"/>
</dbReference>
<sequence>MHLSSCCRLGAGHLVGLKERGTQGTAMAESSVEPASPSNTVEMRSASSSLESGEMDCSESQDTDGAESKDCEPTVSNANCAKLNDFNGNSGTSDPNDNGTNGPREESLDKKNGSEDGNKATQIFFVNQMNIYWSPSDTNQGEKNHPKRRHSTGNEESESKRKKPTRSPLRDTGSNATENAS</sequence>
<feature type="region of interest" description="Disordered" evidence="1">
    <location>
        <begin position="19"/>
        <end position="181"/>
    </location>
</feature>
<organism evidence="2 3">
    <name type="scientific">Xenopus tropicalis</name>
    <name type="common">Western clawed frog</name>
    <name type="synonym">Silurana tropicalis</name>
    <dbReference type="NCBI Taxonomy" id="8364"/>
    <lineage>
        <taxon>Eukaryota</taxon>
        <taxon>Metazoa</taxon>
        <taxon>Chordata</taxon>
        <taxon>Craniata</taxon>
        <taxon>Vertebrata</taxon>
        <taxon>Euteleostomi</taxon>
        <taxon>Amphibia</taxon>
        <taxon>Batrachia</taxon>
        <taxon>Anura</taxon>
        <taxon>Pipoidea</taxon>
        <taxon>Pipidae</taxon>
        <taxon>Xenopodinae</taxon>
        <taxon>Xenopus</taxon>
        <taxon>Silurana</taxon>
    </lineage>
</organism>
<dbReference type="GeneID" id="101734906"/>
<feature type="compositionally biased region" description="Polar residues" evidence="1">
    <location>
        <begin position="86"/>
        <end position="101"/>
    </location>
</feature>
<accession>A0A8J1JIL5</accession>